<evidence type="ECO:0000313" key="5">
    <source>
        <dbReference type="Proteomes" id="UP000694546"/>
    </source>
</evidence>
<proteinExistence type="predicted"/>
<feature type="compositionally biased region" description="Basic and acidic residues" evidence="2">
    <location>
        <begin position="636"/>
        <end position="646"/>
    </location>
</feature>
<dbReference type="OMA" id="DEFRNQG"/>
<dbReference type="PANTHER" id="PTHR19327:SF0">
    <property type="entry name" value="GOLGIN SUBFAMILY A MEMBER 4"/>
    <property type="match status" value="1"/>
</dbReference>
<dbReference type="Gene3D" id="1.10.220.60">
    <property type="entry name" value="GRIP domain"/>
    <property type="match status" value="1"/>
</dbReference>
<feature type="compositionally biased region" description="Polar residues" evidence="2">
    <location>
        <begin position="63"/>
        <end position="74"/>
    </location>
</feature>
<feature type="region of interest" description="Disordered" evidence="2">
    <location>
        <begin position="1590"/>
        <end position="1619"/>
    </location>
</feature>
<keyword evidence="5" id="KW-1185">Reference proteome</keyword>
<reference evidence="4" key="2">
    <citation type="submission" date="2025-09" db="UniProtKB">
        <authorList>
            <consortium name="Ensembl"/>
        </authorList>
    </citation>
    <scope>IDENTIFICATION</scope>
</reference>
<evidence type="ECO:0000313" key="4">
    <source>
        <dbReference type="Ensembl" id="ENSGMOP00000055016.1"/>
    </source>
</evidence>
<dbReference type="Pfam" id="PF01465">
    <property type="entry name" value="GRIP"/>
    <property type="match status" value="1"/>
</dbReference>
<gene>
    <name evidence="4" type="primary">golga4</name>
</gene>
<dbReference type="GO" id="GO:0031267">
    <property type="term" value="F:small GTPase binding"/>
    <property type="evidence" value="ECO:0007669"/>
    <property type="project" value="TreeGrafter"/>
</dbReference>
<feature type="region of interest" description="Disordered" evidence="2">
    <location>
        <begin position="1"/>
        <end position="165"/>
    </location>
</feature>
<feature type="region of interest" description="Disordered" evidence="2">
    <location>
        <begin position="905"/>
        <end position="931"/>
    </location>
</feature>
<dbReference type="GO" id="GO:0048193">
    <property type="term" value="P:Golgi vesicle transport"/>
    <property type="evidence" value="ECO:0007669"/>
    <property type="project" value="TreeGrafter"/>
</dbReference>
<dbReference type="Proteomes" id="UP000694546">
    <property type="component" value="Chromosome 15"/>
</dbReference>
<feature type="coiled-coil region" evidence="1">
    <location>
        <begin position="1731"/>
        <end position="1765"/>
    </location>
</feature>
<accession>A0A8C5FR30</accession>
<feature type="domain" description="GRIP" evidence="3">
    <location>
        <begin position="2054"/>
        <end position="2101"/>
    </location>
</feature>
<dbReference type="PROSITE" id="PS50913">
    <property type="entry name" value="GRIP"/>
    <property type="match status" value="1"/>
</dbReference>
<reference evidence="4" key="1">
    <citation type="submission" date="2025-08" db="UniProtKB">
        <authorList>
            <consortium name="Ensembl"/>
        </authorList>
    </citation>
    <scope>IDENTIFICATION</scope>
</reference>
<feature type="coiled-coil region" evidence="1">
    <location>
        <begin position="1292"/>
        <end position="1326"/>
    </location>
</feature>
<organism evidence="4 5">
    <name type="scientific">Gadus morhua</name>
    <name type="common">Atlantic cod</name>
    <dbReference type="NCBI Taxonomy" id="8049"/>
    <lineage>
        <taxon>Eukaryota</taxon>
        <taxon>Metazoa</taxon>
        <taxon>Chordata</taxon>
        <taxon>Craniata</taxon>
        <taxon>Vertebrata</taxon>
        <taxon>Euteleostomi</taxon>
        <taxon>Actinopterygii</taxon>
        <taxon>Neopterygii</taxon>
        <taxon>Teleostei</taxon>
        <taxon>Neoteleostei</taxon>
        <taxon>Acanthomorphata</taxon>
        <taxon>Zeiogadaria</taxon>
        <taxon>Gadariae</taxon>
        <taxon>Gadiformes</taxon>
        <taxon>Gadoidei</taxon>
        <taxon>Gadidae</taxon>
        <taxon>Gadus</taxon>
    </lineage>
</organism>
<feature type="compositionally biased region" description="Low complexity" evidence="2">
    <location>
        <begin position="301"/>
        <end position="312"/>
    </location>
</feature>
<feature type="compositionally biased region" description="Polar residues" evidence="2">
    <location>
        <begin position="37"/>
        <end position="49"/>
    </location>
</feature>
<dbReference type="GeneTree" id="ENSGT00730000111139"/>
<name>A0A8C5FR30_GADMO</name>
<dbReference type="SMART" id="SM00755">
    <property type="entry name" value="Grip"/>
    <property type="match status" value="1"/>
</dbReference>
<dbReference type="InterPro" id="IPR000237">
    <property type="entry name" value="GRIP_dom"/>
</dbReference>
<protein>
    <submittedName>
        <fullName evidence="4">Golgin A4</fullName>
    </submittedName>
</protein>
<evidence type="ECO:0000259" key="3">
    <source>
        <dbReference type="PROSITE" id="PS50913"/>
    </source>
</evidence>
<sequence>MFKKLKQKINEEQSPQRNAQSPLQAQQTGPGERRSSHTPSFQQDGTPSPSDREGASGVVSRSPRGSINGDGSASPQPPRREEPQTFAQKLQLKVPSVESLFRSGAIRAEGLFRSPSKESLGRSASRESLTTVGEAEPPAAPGYDPSSDVESEAEDSPGNMEGLSKEQLLHRLQRSERSLGNYRGRYSELVTAYRTVQRDKEKSQVILSQSQDKALRRIGELREELQMDQLAKKHLQEEFDATLEEKDQLITVLQTQVALMKKRLKGVTDLTVPIEVEVSASEDAANSSAALRTPGKDTDAEAAAGNEEGSGDSARVMEVLQKRVTRQENLLLKCKELLRTHKERGAQLGSENETLQEQLQLRLQELEKMKELHTTEKTKLITQLRDAKNLIEQLEQDKGMVIAETKRQMHETLEMKEDEIAQLRTRMQQITSQKEELQEQKEKNEKSAFEELERALGIAQRAEEARKQLQVQLEEQVKEVEREGEEERKSLQQELSRVKQEVVSIMKKSSEDTVANMEKQHNELLAAKEHELTARINQAVEQCKEEFSQAAKEREQQSSLALEDAGLQMTAQKTEAENKVKETQFELEAARTRILELESTLEKSSENGSSQSNDFSKQMKDLRAKHKEQMSALKAKQREQLEKHTDTLTQQQNTALEKLKQDHSLNVEDILKDKELQFHAHVEDMNQKTLEKLDAKQTELEALSSELSEALGVKQLLEERLAALDGSVGSAQQAMEKRLKEEEAKHNAAMADIMQQHEESLGGMEKTLKEELNNLKIAVEEKQRELEERILVEKTLKEKSETALQDLNTKSSELEELRHSLSQAQSAKESLVDSNANLSKITKDLGQCKKQLKQLERKLEVAQADLRKNEETLQRKSKELEEMEQQLQQTKKELSEKEKLYIEETAARHEEEQRLRKGLDDEKATHAEKIASTVKEMEVKLKTQETKMDKIKQKAKEMQEKFKKRLQENEESMKKELSKKEEELQQKEQQVRDKILEMAQKSSHGLSSAMSELQTNHKEELENLHKSHKQEVEDLEHRWQEKLRQQEEDISEKHLHIVQEKALEMEDASQQLSTIRVEKDQAVLEINKFKEELVIRETTVQKLQVELKEAAGKLEGLSQSEALLKGQIESMERNLNQALIERNGLQDQLSSTEEESRNKLKALSKKLDSSEGKLKSLKTSKSKQGEDLERKLEESALQIQAKEGDFQKQLLVITNLMEHYCREVQSKVESGSTELFGRVESRVTKLKDQVLCNQKRVGELKNVILTKLDTISTLEEKLRKQTEENMNLCSSIEQLTVQLGTQAENIEALTNERDRLLKEAEGHSQSISQDVLRIEKLSEENKTISENMSANVLHISNLESIIDTLKSQVAGSVTEKEEAIHLQSQRCKEESQQIVANMRETIEKLEQEKKSAVEQADTLRNSLSEFKNNAESKFTQNHNTVVSLQDRLRDLEREISEKNEALQRLTANIDNQSISKSEMDQALSEKEQRVSALASELESCNGRLCELQDQLALKTKECVQLSADLKQQLSDREREKREFTEQLQQIQEQFTHNSHLFQETEDKLHILEKENHTCKSELEAQRVEFEKIRSEMQKSKEQSLKDAEERLSGESAKKMADLKKKAEQKIGQLKKQLTSQLEEKEQMVQSLKSSLEEINEREAGSKRHTETLEEQGRNLEDALGKLKEDHEKRLEESLSEQRLENEKSLEELKCVYEGKISLLQRDETAAPDAKADETPSKLEELGERLHEAEEQNRNLVAEIGRLKEELLEREAWLKQQQVAMVSLEKQTLVQQEEVVRMEQSSAVQAPRPETTDQRDEDGESLESLKEKLTEVKNEKLKIHKDFTRLQKDFRSLRREHEQDLEHLKKELAEESDKNLKLELEDLEIKQNYSLKQLMRDFNTQMALKEKEIELTVKETIGKAQCVEAELITSNREEVGQLHKLIAQKDDDLQRTVQKYEQVLQSREDEMGDRVWQVQKELEDLQTRVGGADSEMSIEDLQAQLSERNTLLSEARLKEQEFVDRIHSLEDTMRCLHKKAVVTHLGNPCKDPGYSSTDALSEPTEFEYLRKVLFEYMMGRETKTMAKVLTSVLKFPPEQVQSVLEKEESKALPWLR</sequence>
<evidence type="ECO:0000256" key="2">
    <source>
        <dbReference type="SAM" id="MobiDB-lite"/>
    </source>
</evidence>
<feature type="region of interest" description="Disordered" evidence="2">
    <location>
        <begin position="1797"/>
        <end position="1821"/>
    </location>
</feature>
<dbReference type="GeneID" id="115560029"/>
<dbReference type="PANTHER" id="PTHR19327">
    <property type="entry name" value="GOLGIN"/>
    <property type="match status" value="1"/>
</dbReference>
<keyword evidence="1" id="KW-0175">Coiled coil</keyword>
<dbReference type="RefSeq" id="XP_030235171.1">
    <property type="nucleotide sequence ID" value="XM_030379311.1"/>
</dbReference>
<dbReference type="GO" id="GO:0005794">
    <property type="term" value="C:Golgi apparatus"/>
    <property type="evidence" value="ECO:0007669"/>
    <property type="project" value="TreeGrafter"/>
</dbReference>
<evidence type="ECO:0000256" key="1">
    <source>
        <dbReference type="SAM" id="Coils"/>
    </source>
</evidence>
<dbReference type="Ensembl" id="ENSGMOT00000071776.1">
    <property type="protein sequence ID" value="ENSGMOP00000055016.1"/>
    <property type="gene ID" value="ENSGMOG00000024309.1"/>
</dbReference>
<feature type="compositionally biased region" description="Basic and acidic residues" evidence="2">
    <location>
        <begin position="1650"/>
        <end position="1699"/>
    </location>
</feature>
<feature type="region of interest" description="Disordered" evidence="2">
    <location>
        <begin position="282"/>
        <end position="312"/>
    </location>
</feature>
<feature type="compositionally biased region" description="Polar residues" evidence="2">
    <location>
        <begin position="12"/>
        <end position="29"/>
    </location>
</feature>
<feature type="region of interest" description="Disordered" evidence="2">
    <location>
        <begin position="1146"/>
        <end position="1167"/>
    </location>
</feature>
<feature type="region of interest" description="Disordered" evidence="2">
    <location>
        <begin position="600"/>
        <end position="648"/>
    </location>
</feature>
<dbReference type="SUPFAM" id="SSF101283">
    <property type="entry name" value="GRIP domain"/>
    <property type="match status" value="1"/>
</dbReference>
<feature type="region of interest" description="Disordered" evidence="2">
    <location>
        <begin position="965"/>
        <end position="990"/>
    </location>
</feature>
<feature type="compositionally biased region" description="Polar residues" evidence="2">
    <location>
        <begin position="607"/>
        <end position="616"/>
    </location>
</feature>
<feature type="region of interest" description="Disordered" evidence="2">
    <location>
        <begin position="1647"/>
        <end position="1699"/>
    </location>
</feature>
<feature type="coiled-coil region" evidence="1">
    <location>
        <begin position="352"/>
        <end position="527"/>
    </location>
</feature>